<dbReference type="RefSeq" id="WP_093318972.1">
    <property type="nucleotide sequence ID" value="NZ_FOAF01000001.1"/>
</dbReference>
<dbReference type="Pfam" id="PF08327">
    <property type="entry name" value="AHSA1"/>
    <property type="match status" value="1"/>
</dbReference>
<dbReference type="EMBL" id="FOAF01000001">
    <property type="protein sequence ID" value="SEK69034.1"/>
    <property type="molecule type" value="Genomic_DNA"/>
</dbReference>
<protein>
    <submittedName>
        <fullName evidence="3">Uncharacterized conserved protein YndB, AHSA1/START domain</fullName>
    </submittedName>
</protein>
<dbReference type="OrthoDB" id="9803476at2"/>
<dbReference type="AlphaFoldDB" id="A0A1H7J3Q5"/>
<dbReference type="Gene3D" id="3.30.530.20">
    <property type="match status" value="1"/>
</dbReference>
<evidence type="ECO:0000313" key="4">
    <source>
        <dbReference type="Proteomes" id="UP000199421"/>
    </source>
</evidence>
<gene>
    <name evidence="3" type="ORF">SAMN05661044_00904</name>
</gene>
<organism evidence="3 4">
    <name type="scientific">Olivibacter domesticus</name>
    <name type="common">Pseudosphingobacterium domesticum</name>
    <dbReference type="NCBI Taxonomy" id="407022"/>
    <lineage>
        <taxon>Bacteria</taxon>
        <taxon>Pseudomonadati</taxon>
        <taxon>Bacteroidota</taxon>
        <taxon>Sphingobacteriia</taxon>
        <taxon>Sphingobacteriales</taxon>
        <taxon>Sphingobacteriaceae</taxon>
        <taxon>Olivibacter</taxon>
    </lineage>
</organism>
<proteinExistence type="inferred from homology"/>
<dbReference type="CDD" id="cd08899">
    <property type="entry name" value="SRPBCC_CalC_Aha1-like_6"/>
    <property type="match status" value="1"/>
</dbReference>
<dbReference type="Proteomes" id="UP000199421">
    <property type="component" value="Unassembled WGS sequence"/>
</dbReference>
<reference evidence="4" key="1">
    <citation type="submission" date="2016-10" db="EMBL/GenBank/DDBJ databases">
        <authorList>
            <person name="Varghese N."/>
            <person name="Submissions S."/>
        </authorList>
    </citation>
    <scope>NUCLEOTIDE SEQUENCE [LARGE SCALE GENOMIC DNA]</scope>
    <source>
        <strain evidence="4">DSM 18733</strain>
    </source>
</reference>
<dbReference type="InterPro" id="IPR023393">
    <property type="entry name" value="START-like_dom_sf"/>
</dbReference>
<dbReference type="InterPro" id="IPR013538">
    <property type="entry name" value="ASHA1/2-like_C"/>
</dbReference>
<feature type="domain" description="Activator of Hsp90 ATPase homologue 1/2-like C-terminal" evidence="2">
    <location>
        <begin position="22"/>
        <end position="151"/>
    </location>
</feature>
<accession>A0A1H7J3Q5</accession>
<dbReference type="SUPFAM" id="SSF55961">
    <property type="entry name" value="Bet v1-like"/>
    <property type="match status" value="1"/>
</dbReference>
<comment type="similarity">
    <text evidence="1">Belongs to the AHA1 family.</text>
</comment>
<evidence type="ECO:0000256" key="1">
    <source>
        <dbReference type="ARBA" id="ARBA00006817"/>
    </source>
</evidence>
<evidence type="ECO:0000259" key="2">
    <source>
        <dbReference type="Pfam" id="PF08327"/>
    </source>
</evidence>
<evidence type="ECO:0000313" key="3">
    <source>
        <dbReference type="EMBL" id="SEK69034.1"/>
    </source>
</evidence>
<keyword evidence="4" id="KW-1185">Reference proteome</keyword>
<name>A0A1H7J3Q5_OLID1</name>
<dbReference type="STRING" id="407022.SAMN05661044_00904"/>
<sequence>MNNQGEIIAPGTLRFKRLLPGSIEKVWSYLTDSEKRGKWLAKGSMELYVGGKVELHFFHADLSPHKETPPAKYKCYETGDSISGEVIACFPPRLLSFTWGDHSEVTFELSEQENNLILLILTHRKIEDKIDTRISIASGWHTHLGILDAHLNDRIPDGFWEVHNKMEKEYGTLFSK</sequence>